<gene>
    <name evidence="11" type="ORF">Tco_0824024</name>
</gene>
<keyword evidence="5" id="KW-0378">Hydrolase</keyword>
<keyword evidence="6" id="KW-1015">Disulfide bond</keyword>
<evidence type="ECO:0000259" key="10">
    <source>
        <dbReference type="Pfam" id="PF13456"/>
    </source>
</evidence>
<comment type="function">
    <text evidence="8">Probable carboxypeptidase.</text>
</comment>
<dbReference type="Gene3D" id="3.40.50.1820">
    <property type="entry name" value="alpha/beta hydrolase"/>
    <property type="match status" value="1"/>
</dbReference>
<dbReference type="EMBL" id="BQNB010012380">
    <property type="protein sequence ID" value="GJT02855.1"/>
    <property type="molecule type" value="Genomic_DNA"/>
</dbReference>
<dbReference type="CDD" id="cd01650">
    <property type="entry name" value="RT_nLTR_like"/>
    <property type="match status" value="1"/>
</dbReference>
<dbReference type="Gene3D" id="6.10.250.940">
    <property type="match status" value="1"/>
</dbReference>
<dbReference type="Proteomes" id="UP001151760">
    <property type="component" value="Unassembled WGS sequence"/>
</dbReference>
<keyword evidence="2" id="KW-0121">Carboxypeptidase</keyword>
<dbReference type="Pfam" id="PF13456">
    <property type="entry name" value="RVT_3"/>
    <property type="match status" value="1"/>
</dbReference>
<dbReference type="PROSITE" id="PS00560">
    <property type="entry name" value="CARBOXYPEPT_SER_HIS"/>
    <property type="match status" value="1"/>
</dbReference>
<evidence type="ECO:0000313" key="12">
    <source>
        <dbReference type="Proteomes" id="UP001151760"/>
    </source>
</evidence>
<dbReference type="InterPro" id="IPR001563">
    <property type="entry name" value="Peptidase_S10"/>
</dbReference>
<evidence type="ECO:0000256" key="2">
    <source>
        <dbReference type="ARBA" id="ARBA00022645"/>
    </source>
</evidence>
<dbReference type="PROSITE" id="PS51257">
    <property type="entry name" value="PROKAR_LIPOPROTEIN"/>
    <property type="match status" value="1"/>
</dbReference>
<dbReference type="Pfam" id="PF00450">
    <property type="entry name" value="Peptidase_S10"/>
    <property type="match status" value="1"/>
</dbReference>
<dbReference type="InterPro" id="IPR036397">
    <property type="entry name" value="RNaseH_sf"/>
</dbReference>
<evidence type="ECO:0000256" key="7">
    <source>
        <dbReference type="ARBA" id="ARBA00023180"/>
    </source>
</evidence>
<dbReference type="PRINTS" id="PR00724">
    <property type="entry name" value="CRBOXYPTASEC"/>
</dbReference>
<evidence type="ECO:0000256" key="5">
    <source>
        <dbReference type="ARBA" id="ARBA00022801"/>
    </source>
</evidence>
<proteinExistence type="inferred from homology"/>
<keyword evidence="12" id="KW-1185">Reference proteome</keyword>
<keyword evidence="7" id="KW-0325">Glycoprotein</keyword>
<evidence type="ECO:0000256" key="4">
    <source>
        <dbReference type="ARBA" id="ARBA00022729"/>
    </source>
</evidence>
<dbReference type="InterPro" id="IPR029058">
    <property type="entry name" value="AB_hydrolase_fold"/>
</dbReference>
<sequence>MEKTTLWALLISLFFSCLIWQISAHNKQARALDHLYRDKRFGNSAIDISLFEPPLYDSKPSVVLPQEDRKNSDKIDRLPGQPNVSFDQYGGYITVNESAGRAFYYYFVEAENSNKSLPLLLWLNGGPGCSSLAYGAMQELGPFRVNSDGKTLYRNEFAWNQVANVLFVESPAGVGFSYSNSSSHYRNYGDRLTAADNYVFMLNWLERFPEYKERDFYISGENYAGHYVPQLAHTILHNNNMANRTLINLKGILIGNPVIYDRRDPLVVFDYLDSHAIASSETLDQMRTCHGLDECFYAIGDLLTDLAYIDINNIYAPLCLDGNLTSEPKPMSQSVDPCCEHYTYAYMNRKDVQDAIHANVTNLNHAWDSCSFDVILAWYDRTRTVIPLLRELMENNLRVWIFSSDTDAQVPVTSTKHTINSMNLTEKTPWHPWLVDHQGETGGFSQVYDGDLTFSTVLGAGHQVPSYKPKSALALVLVNRIKPILPRIVHENQSAFILDRMIIDNAIVAFEVMHWLKNKKQGKRGALALKIDISKAYDKVEWHFIRAVLENFGFPTRFTNLIMACVSSVSYSFNINGQVAGHVTPARGLRQGDPISPYLFIMCAGVLSSMIRKSVTQGHIHGVKVCRGAPAISHLFFADDSIFFLRASNAEVINLKNILVRYCRSKKVVFQAIIDKIKKKLKGWKEKTLSIGGKEVLIKSVTQAMPMSFVAKQVWRLITNPTTLAAKVLKARYFPRSSFFDANVGYRPSYDYWLEDHRHLGPKPDNCDVTYVRDLLNDEESRRAGLGFVAQNASGDVLLLGALAECYASSPLEAEAKSLLWATTQTHNKGYSKIIFELDLLYLVNALQRGRTLLQIASMLAQIMSNSVSFNSFNWSFVKREGNKVVHSKATWALGCSDELILEGSVPECARIWATDDVLSSNR</sequence>
<evidence type="ECO:0000256" key="8">
    <source>
        <dbReference type="ARBA" id="ARBA00037399"/>
    </source>
</evidence>
<dbReference type="PANTHER" id="PTHR11802:SF132">
    <property type="entry name" value="SERINE CARBOXYPEPTIDASE-LIKE 36-RELATED"/>
    <property type="match status" value="1"/>
</dbReference>
<reference evidence="11" key="1">
    <citation type="journal article" date="2022" name="Int. J. Mol. Sci.">
        <title>Draft Genome of Tanacetum Coccineum: Genomic Comparison of Closely Related Tanacetum-Family Plants.</title>
        <authorList>
            <person name="Yamashiro T."/>
            <person name="Shiraishi A."/>
            <person name="Nakayama K."/>
            <person name="Satake H."/>
        </authorList>
    </citation>
    <scope>NUCLEOTIDE SEQUENCE</scope>
</reference>
<reference evidence="11" key="2">
    <citation type="submission" date="2022-01" db="EMBL/GenBank/DDBJ databases">
        <authorList>
            <person name="Yamashiro T."/>
            <person name="Shiraishi A."/>
            <person name="Satake H."/>
            <person name="Nakayama K."/>
        </authorList>
    </citation>
    <scope>NUCLEOTIDE SEQUENCE</scope>
</reference>
<evidence type="ECO:0000313" key="11">
    <source>
        <dbReference type="EMBL" id="GJT02855.1"/>
    </source>
</evidence>
<feature type="chain" id="PRO_5046616771" evidence="9">
    <location>
        <begin position="25"/>
        <end position="923"/>
    </location>
</feature>
<feature type="signal peptide" evidence="9">
    <location>
        <begin position="1"/>
        <end position="24"/>
    </location>
</feature>
<evidence type="ECO:0000256" key="1">
    <source>
        <dbReference type="ARBA" id="ARBA00009431"/>
    </source>
</evidence>
<dbReference type="InterPro" id="IPR043502">
    <property type="entry name" value="DNA/RNA_pol_sf"/>
</dbReference>
<keyword evidence="3" id="KW-0645">Protease</keyword>
<dbReference type="Gene3D" id="3.40.50.11320">
    <property type="match status" value="1"/>
</dbReference>
<name>A0ABQ5AJK1_9ASTR</name>
<evidence type="ECO:0000256" key="3">
    <source>
        <dbReference type="ARBA" id="ARBA00022670"/>
    </source>
</evidence>
<evidence type="ECO:0000256" key="6">
    <source>
        <dbReference type="ARBA" id="ARBA00023157"/>
    </source>
</evidence>
<dbReference type="SUPFAM" id="SSF53474">
    <property type="entry name" value="alpha/beta-Hydrolases"/>
    <property type="match status" value="1"/>
</dbReference>
<accession>A0ABQ5AJK1</accession>
<protein>
    <submittedName>
        <fullName evidence="11">Serine carboxypeptidase-like protein 40</fullName>
    </submittedName>
</protein>
<dbReference type="InterPro" id="IPR044730">
    <property type="entry name" value="RNase_H-like_dom_plant"/>
</dbReference>
<dbReference type="Gene3D" id="3.30.420.10">
    <property type="entry name" value="Ribonuclease H-like superfamily/Ribonuclease H"/>
    <property type="match status" value="1"/>
</dbReference>
<comment type="similarity">
    <text evidence="1">Belongs to the peptidase S10 family.</text>
</comment>
<comment type="caution">
    <text evidence="11">The sequence shown here is derived from an EMBL/GenBank/DDBJ whole genome shotgun (WGS) entry which is preliminary data.</text>
</comment>
<dbReference type="InterPro" id="IPR002156">
    <property type="entry name" value="RNaseH_domain"/>
</dbReference>
<dbReference type="SUPFAM" id="SSF56672">
    <property type="entry name" value="DNA/RNA polymerases"/>
    <property type="match status" value="1"/>
</dbReference>
<dbReference type="CDD" id="cd06222">
    <property type="entry name" value="RNase_H_like"/>
    <property type="match status" value="1"/>
</dbReference>
<evidence type="ECO:0000256" key="9">
    <source>
        <dbReference type="SAM" id="SignalP"/>
    </source>
</evidence>
<dbReference type="PANTHER" id="PTHR11802">
    <property type="entry name" value="SERINE PROTEASE FAMILY S10 SERINE CARBOXYPEPTIDASE"/>
    <property type="match status" value="1"/>
</dbReference>
<dbReference type="InterPro" id="IPR033124">
    <property type="entry name" value="Ser_caboxypep_his_AS"/>
</dbReference>
<keyword evidence="4 9" id="KW-0732">Signal</keyword>
<organism evidence="11 12">
    <name type="scientific">Tanacetum coccineum</name>
    <dbReference type="NCBI Taxonomy" id="301880"/>
    <lineage>
        <taxon>Eukaryota</taxon>
        <taxon>Viridiplantae</taxon>
        <taxon>Streptophyta</taxon>
        <taxon>Embryophyta</taxon>
        <taxon>Tracheophyta</taxon>
        <taxon>Spermatophyta</taxon>
        <taxon>Magnoliopsida</taxon>
        <taxon>eudicotyledons</taxon>
        <taxon>Gunneridae</taxon>
        <taxon>Pentapetalae</taxon>
        <taxon>asterids</taxon>
        <taxon>campanulids</taxon>
        <taxon>Asterales</taxon>
        <taxon>Asteraceae</taxon>
        <taxon>Asteroideae</taxon>
        <taxon>Anthemideae</taxon>
        <taxon>Anthemidinae</taxon>
        <taxon>Tanacetum</taxon>
    </lineage>
</organism>
<feature type="domain" description="RNase H type-1" evidence="10">
    <location>
        <begin position="779"/>
        <end position="893"/>
    </location>
</feature>